<dbReference type="Gene3D" id="1.20.1250.20">
    <property type="entry name" value="MFS general substrate transporter like domains"/>
    <property type="match status" value="2"/>
</dbReference>
<dbReference type="KEGG" id="saf:SULAZ_0077"/>
<dbReference type="PROSITE" id="PS50850">
    <property type="entry name" value="MFS"/>
    <property type="match status" value="1"/>
</dbReference>
<sequence length="372" mass="41792">MKKILSFSLFDTGETILGAMVYSVFFPLYITKYVDPKIYSYVYSFTFLLSFLFALQLGKYVDRTGKRKEGFIVFATLTTILCFSLGFLESMPILSLIVFSLMSIAHQQSFVFYNSLLLNFETKGLASGLGVSFGYIGSAIALIFFAKVLSIPNVYFITGLIFFLFALPSFFFLENPSLKHNVSLKEVFKDKKFILTIVSILSLTEVANTLIAMMSIYLKNVFALEDSQIYKVIGLSAVGGIVGGIFWGKVLDKFSSDKVFPLGFFLWAGFLIVLPVVHGDLILVAGFVAGFSLAHLWTVSRVYIISKFPQEEVSTRMSFLSLTERLASTTGLFIWGTLLFITQDNYRLSAMLMSVFPILGFFIFLYSKRFST</sequence>
<dbReference type="PANTHER" id="PTHR23519:SF1">
    <property type="entry name" value="AUTOPHAGY-RELATED PROTEIN 22"/>
    <property type="match status" value="1"/>
</dbReference>
<feature type="transmembrane region" description="Helical" evidence="5">
    <location>
        <begin position="7"/>
        <end position="26"/>
    </location>
</feature>
<dbReference type="InterPro" id="IPR011701">
    <property type="entry name" value="MFS"/>
</dbReference>
<keyword evidence="4 5" id="KW-0472">Membrane</keyword>
<name>C1DXG1_SULAA</name>
<dbReference type="HOGENOM" id="CLU_743804_0_0_0"/>
<evidence type="ECO:0000313" key="8">
    <source>
        <dbReference type="Proteomes" id="UP000001369"/>
    </source>
</evidence>
<dbReference type="InterPro" id="IPR020846">
    <property type="entry name" value="MFS_dom"/>
</dbReference>
<dbReference type="SUPFAM" id="SSF103473">
    <property type="entry name" value="MFS general substrate transporter"/>
    <property type="match status" value="1"/>
</dbReference>
<dbReference type="Proteomes" id="UP000001369">
    <property type="component" value="Chromosome"/>
</dbReference>
<dbReference type="InterPro" id="IPR036259">
    <property type="entry name" value="MFS_trans_sf"/>
</dbReference>
<feature type="transmembrane region" description="Helical" evidence="5">
    <location>
        <begin position="193"/>
        <end position="217"/>
    </location>
</feature>
<reference evidence="7 8" key="1">
    <citation type="journal article" date="2009" name="J. Bacteriol.">
        <title>Complete and draft genome sequences of six members of the Aquificales.</title>
        <authorList>
            <person name="Reysenbach A.L."/>
            <person name="Hamamura N."/>
            <person name="Podar M."/>
            <person name="Griffiths E."/>
            <person name="Ferreira S."/>
            <person name="Hochstein R."/>
            <person name="Heidelberg J."/>
            <person name="Johnson J."/>
            <person name="Mead D."/>
            <person name="Pohorille A."/>
            <person name="Sarmiento M."/>
            <person name="Schweighofer K."/>
            <person name="Seshadri R."/>
            <person name="Voytek M.A."/>
        </authorList>
    </citation>
    <scope>NUCLEOTIDE SEQUENCE [LARGE SCALE GENOMIC DNA]</scope>
    <source>
        <strain evidence="8">Az-Fu1 / DSM 15241 / OCM 825</strain>
    </source>
</reference>
<gene>
    <name evidence="7" type="ordered locus">SULAZ_0077</name>
</gene>
<dbReference type="InterPro" id="IPR050495">
    <property type="entry name" value="ATG22/LtaA_families"/>
</dbReference>
<dbReference type="AlphaFoldDB" id="C1DXG1"/>
<dbReference type="PANTHER" id="PTHR23519">
    <property type="entry name" value="AUTOPHAGY-RELATED PROTEIN 22"/>
    <property type="match status" value="1"/>
</dbReference>
<evidence type="ECO:0000256" key="4">
    <source>
        <dbReference type="ARBA" id="ARBA00023136"/>
    </source>
</evidence>
<feature type="transmembrane region" description="Helical" evidence="5">
    <location>
        <begin position="283"/>
        <end position="304"/>
    </location>
</feature>
<organism evidence="7 8">
    <name type="scientific">Sulfurihydrogenibium azorense (strain DSM 15241 / OCM 825 / Az-Fu1)</name>
    <dbReference type="NCBI Taxonomy" id="204536"/>
    <lineage>
        <taxon>Bacteria</taxon>
        <taxon>Pseudomonadati</taxon>
        <taxon>Aquificota</taxon>
        <taxon>Aquificia</taxon>
        <taxon>Aquificales</taxon>
        <taxon>Hydrogenothermaceae</taxon>
        <taxon>Sulfurihydrogenibium</taxon>
    </lineage>
</organism>
<evidence type="ECO:0000256" key="2">
    <source>
        <dbReference type="ARBA" id="ARBA00022692"/>
    </source>
</evidence>
<feature type="transmembrane region" description="Helical" evidence="5">
    <location>
        <begin position="125"/>
        <end position="148"/>
    </location>
</feature>
<proteinExistence type="predicted"/>
<dbReference type="OrthoDB" id="11140at2"/>
<feature type="transmembrane region" description="Helical" evidence="5">
    <location>
        <begin position="348"/>
        <end position="366"/>
    </location>
</feature>
<feature type="transmembrane region" description="Helical" evidence="5">
    <location>
        <begin position="325"/>
        <end position="342"/>
    </location>
</feature>
<feature type="transmembrane region" description="Helical" evidence="5">
    <location>
        <begin position="70"/>
        <end position="87"/>
    </location>
</feature>
<dbReference type="eggNOG" id="COG2270">
    <property type="taxonomic scope" value="Bacteria"/>
</dbReference>
<evidence type="ECO:0000313" key="7">
    <source>
        <dbReference type="EMBL" id="ACN98324.1"/>
    </source>
</evidence>
<dbReference type="RefSeq" id="WP_012673649.1">
    <property type="nucleotide sequence ID" value="NC_012438.1"/>
</dbReference>
<keyword evidence="2 5" id="KW-0812">Transmembrane</keyword>
<dbReference type="EMBL" id="CP001229">
    <property type="protein sequence ID" value="ACN98324.1"/>
    <property type="molecule type" value="Genomic_DNA"/>
</dbReference>
<feature type="transmembrane region" description="Helical" evidence="5">
    <location>
        <begin position="259"/>
        <end position="277"/>
    </location>
</feature>
<evidence type="ECO:0000259" key="6">
    <source>
        <dbReference type="PROSITE" id="PS50850"/>
    </source>
</evidence>
<feature type="transmembrane region" description="Helical" evidence="5">
    <location>
        <begin position="93"/>
        <end position="113"/>
    </location>
</feature>
<comment type="subcellular location">
    <subcellularLocation>
        <location evidence="1">Endomembrane system</location>
        <topology evidence="1">Multi-pass membrane protein</topology>
    </subcellularLocation>
</comment>
<accession>C1DXG1</accession>
<feature type="transmembrane region" description="Helical" evidence="5">
    <location>
        <begin position="154"/>
        <end position="173"/>
    </location>
</feature>
<feature type="transmembrane region" description="Helical" evidence="5">
    <location>
        <begin position="38"/>
        <end position="58"/>
    </location>
</feature>
<evidence type="ECO:0000256" key="5">
    <source>
        <dbReference type="SAM" id="Phobius"/>
    </source>
</evidence>
<dbReference type="STRING" id="204536.SULAZ_0077"/>
<dbReference type="GO" id="GO:0022857">
    <property type="term" value="F:transmembrane transporter activity"/>
    <property type="evidence" value="ECO:0007669"/>
    <property type="project" value="InterPro"/>
</dbReference>
<feature type="transmembrane region" description="Helical" evidence="5">
    <location>
        <begin position="229"/>
        <end position="247"/>
    </location>
</feature>
<dbReference type="Pfam" id="PF07690">
    <property type="entry name" value="MFS_1"/>
    <property type="match status" value="1"/>
</dbReference>
<protein>
    <submittedName>
        <fullName evidence="7">Transporter, major facilitator family</fullName>
    </submittedName>
</protein>
<evidence type="ECO:0000256" key="1">
    <source>
        <dbReference type="ARBA" id="ARBA00004127"/>
    </source>
</evidence>
<feature type="domain" description="Major facilitator superfamily (MFS) profile" evidence="6">
    <location>
        <begin position="154"/>
        <end position="372"/>
    </location>
</feature>
<keyword evidence="8" id="KW-1185">Reference proteome</keyword>
<evidence type="ECO:0000256" key="3">
    <source>
        <dbReference type="ARBA" id="ARBA00022989"/>
    </source>
</evidence>
<keyword evidence="3 5" id="KW-1133">Transmembrane helix</keyword>
<dbReference type="GO" id="GO:0012505">
    <property type="term" value="C:endomembrane system"/>
    <property type="evidence" value="ECO:0007669"/>
    <property type="project" value="UniProtKB-SubCell"/>
</dbReference>